<gene>
    <name evidence="1" type="ORF">NM208_g5221</name>
</gene>
<sequence length="630" mass="69087">MSNPMDTEPPTGDASSSSASPPKKPSIRVLDQHPEALATREEDLANGPSLLGLGDGFGGHEYPTLYSAPQLDSELESEGLGHHHHYPVTRMLPEIPSGLPTASTLQESESSATGPSMSVPTDSLSTSDDRAAGLFVRAYEFSWENSRLCFAGEPLNVVRATEDQYSKADPDSRSAHSASPPKPQAHPIEGNQFEPLAGIGSFDDTVKSWVASELPQDLETALKTCVVSDAGSSSDTISERNLDTSDSDPQRVLGYQQNIESLRDFLVEDFVRSYAPQRSRKRNNTARRQAAQPADGDPGTVTGTTSTPIKQNAGPRKRKAIGGSGECDKKLKEMSHVKHHLNTVHKESYCGKCFKTFGPVEAGQDQVRPVQEQPDHPCRANSRAPLWLITADKFETIEEHGNKRGMKSEERWYRFFTVLFPEVKPPRSPYLDSLDERKLRHVEEYLCSKQTQRNFDEKAQEMDFGGEILLKIKKLVFKQVIPHAMEIYEPNREYSSDDESVNLAQDDDGEIDPHLNETLDFSPASTISPGDTNSYGLQSPGLAMAAQADLVPMLTGSSASIPGAFEAQSSIEGIANGEPQNTTETGCPELSEPDTFGPLADGEFSRLLWSEEHQLHETELEPVGNLSFAF</sequence>
<accession>A0ACC1SHN0</accession>
<evidence type="ECO:0000313" key="2">
    <source>
        <dbReference type="Proteomes" id="UP001148629"/>
    </source>
</evidence>
<name>A0ACC1SHN0_9HYPO</name>
<keyword evidence="2" id="KW-1185">Reference proteome</keyword>
<protein>
    <submittedName>
        <fullName evidence="1">Uncharacterized protein</fullName>
    </submittedName>
</protein>
<organism evidence="1 2">
    <name type="scientific">Fusarium decemcellulare</name>
    <dbReference type="NCBI Taxonomy" id="57161"/>
    <lineage>
        <taxon>Eukaryota</taxon>
        <taxon>Fungi</taxon>
        <taxon>Dikarya</taxon>
        <taxon>Ascomycota</taxon>
        <taxon>Pezizomycotina</taxon>
        <taxon>Sordariomycetes</taxon>
        <taxon>Hypocreomycetidae</taxon>
        <taxon>Hypocreales</taxon>
        <taxon>Nectriaceae</taxon>
        <taxon>Fusarium</taxon>
        <taxon>Fusarium decemcellulare species complex</taxon>
    </lineage>
</organism>
<dbReference type="EMBL" id="JANRMS010000426">
    <property type="protein sequence ID" value="KAJ3540070.1"/>
    <property type="molecule type" value="Genomic_DNA"/>
</dbReference>
<comment type="caution">
    <text evidence="1">The sequence shown here is derived from an EMBL/GenBank/DDBJ whole genome shotgun (WGS) entry which is preliminary data.</text>
</comment>
<evidence type="ECO:0000313" key="1">
    <source>
        <dbReference type="EMBL" id="KAJ3540070.1"/>
    </source>
</evidence>
<dbReference type="Proteomes" id="UP001148629">
    <property type="component" value="Unassembled WGS sequence"/>
</dbReference>
<proteinExistence type="predicted"/>
<reference evidence="1" key="1">
    <citation type="submission" date="2022-08" db="EMBL/GenBank/DDBJ databases">
        <title>Genome Sequence of Fusarium decemcellulare.</title>
        <authorList>
            <person name="Buettner E."/>
        </authorList>
    </citation>
    <scope>NUCLEOTIDE SEQUENCE</scope>
    <source>
        <strain evidence="1">Babe19</strain>
    </source>
</reference>